<feature type="repeat" description="PPR" evidence="3">
    <location>
        <begin position="161"/>
        <end position="195"/>
    </location>
</feature>
<organism evidence="5 6">
    <name type="scientific">Dovyalis caffra</name>
    <dbReference type="NCBI Taxonomy" id="77055"/>
    <lineage>
        <taxon>Eukaryota</taxon>
        <taxon>Viridiplantae</taxon>
        <taxon>Streptophyta</taxon>
        <taxon>Embryophyta</taxon>
        <taxon>Tracheophyta</taxon>
        <taxon>Spermatophyta</taxon>
        <taxon>Magnoliopsida</taxon>
        <taxon>eudicotyledons</taxon>
        <taxon>Gunneridae</taxon>
        <taxon>Pentapetalae</taxon>
        <taxon>rosids</taxon>
        <taxon>fabids</taxon>
        <taxon>Malpighiales</taxon>
        <taxon>Salicaceae</taxon>
        <taxon>Flacourtieae</taxon>
        <taxon>Dovyalis</taxon>
    </lineage>
</organism>
<dbReference type="InterPro" id="IPR011990">
    <property type="entry name" value="TPR-like_helical_dom_sf"/>
</dbReference>
<dbReference type="AlphaFoldDB" id="A0AAV1SRI6"/>
<reference evidence="5 6" key="1">
    <citation type="submission" date="2024-01" db="EMBL/GenBank/DDBJ databases">
        <authorList>
            <person name="Waweru B."/>
        </authorList>
    </citation>
    <scope>NUCLEOTIDE SEQUENCE [LARGE SCALE GENOMIC DNA]</scope>
</reference>
<dbReference type="InterPro" id="IPR032799">
    <property type="entry name" value="TAXi_C"/>
</dbReference>
<dbReference type="InterPro" id="IPR002885">
    <property type="entry name" value="PPR_rpt"/>
</dbReference>
<dbReference type="PANTHER" id="PTHR46128:SF73">
    <property type="entry name" value="CRIB DOMAIN-CONTAINING PROTEIN"/>
    <property type="match status" value="1"/>
</dbReference>
<dbReference type="InterPro" id="IPR050872">
    <property type="entry name" value="PPR_P_subfamily"/>
</dbReference>
<evidence type="ECO:0000259" key="4">
    <source>
        <dbReference type="Pfam" id="PF14541"/>
    </source>
</evidence>
<accession>A0AAV1SRI6</accession>
<dbReference type="Pfam" id="PF13041">
    <property type="entry name" value="PPR_2"/>
    <property type="match status" value="1"/>
</dbReference>
<dbReference type="InterPro" id="IPR021109">
    <property type="entry name" value="Peptidase_aspartic_dom_sf"/>
</dbReference>
<evidence type="ECO:0000256" key="2">
    <source>
        <dbReference type="ARBA" id="ARBA00022737"/>
    </source>
</evidence>
<evidence type="ECO:0000313" key="6">
    <source>
        <dbReference type="Proteomes" id="UP001314170"/>
    </source>
</evidence>
<evidence type="ECO:0000256" key="1">
    <source>
        <dbReference type="ARBA" id="ARBA00007626"/>
    </source>
</evidence>
<dbReference type="Gene3D" id="1.25.40.10">
    <property type="entry name" value="Tetratricopeptide repeat domain"/>
    <property type="match status" value="1"/>
</dbReference>
<name>A0AAV1SRI6_9ROSI</name>
<dbReference type="Proteomes" id="UP001314170">
    <property type="component" value="Unassembled WGS sequence"/>
</dbReference>
<dbReference type="PROSITE" id="PS51375">
    <property type="entry name" value="PPR"/>
    <property type="match status" value="2"/>
</dbReference>
<comment type="caution">
    <text evidence="5">The sequence shown here is derived from an EMBL/GenBank/DDBJ whole genome shotgun (WGS) entry which is preliminary data.</text>
</comment>
<keyword evidence="2" id="KW-0677">Repeat</keyword>
<feature type="domain" description="Xylanase inhibitor C-terminal" evidence="4">
    <location>
        <begin position="2"/>
        <end position="87"/>
    </location>
</feature>
<comment type="similarity">
    <text evidence="1">Belongs to the PPR family. P subfamily.</text>
</comment>
<dbReference type="Pfam" id="PF12854">
    <property type="entry name" value="PPR_1"/>
    <property type="match status" value="1"/>
</dbReference>
<gene>
    <name evidence="5" type="ORF">DCAF_LOCUS25693</name>
</gene>
<keyword evidence="6" id="KW-1185">Reference proteome</keyword>
<evidence type="ECO:0000313" key="5">
    <source>
        <dbReference type="EMBL" id="CAK7355433.1"/>
    </source>
</evidence>
<sequence>MGPVVPTIDLVLHKKDVVWRIFGSNSMVRIVKKRGVDVLRLPFVDDGLSPTTPDSTWIGGPSIVIGGHQLEDNMLQFDLEYKKLGFSSSILSKGTNCSNFKFSTKKNGKKLRNARTEPVTWLEEIWVRIADDLRPKLVPELGAWTAQQLLKYMCACEKNPDIIIYSTLVHGFCIPGNLDEALVLFPAMQRGGSKPHLLICNILIDGMCKFRKIQDAKGLFSRLPDQGFQLEVYTYNPLIGRMAAHPQRMHL</sequence>
<proteinExistence type="inferred from homology"/>
<dbReference type="EMBL" id="CAWUPB010001195">
    <property type="protein sequence ID" value="CAK7355433.1"/>
    <property type="molecule type" value="Genomic_DNA"/>
</dbReference>
<dbReference type="PANTHER" id="PTHR46128">
    <property type="entry name" value="MITOCHONDRIAL GROUP I INTRON SPLICING FACTOR CCM1"/>
    <property type="match status" value="1"/>
</dbReference>
<protein>
    <recommendedName>
        <fullName evidence="4">Xylanase inhibitor C-terminal domain-containing protein</fullName>
    </recommendedName>
</protein>
<dbReference type="SUPFAM" id="SSF50630">
    <property type="entry name" value="Acid proteases"/>
    <property type="match status" value="1"/>
</dbReference>
<dbReference type="Pfam" id="PF14541">
    <property type="entry name" value="TAXi_C"/>
    <property type="match status" value="1"/>
</dbReference>
<feature type="repeat" description="PPR" evidence="3">
    <location>
        <begin position="196"/>
        <end position="230"/>
    </location>
</feature>
<dbReference type="Gene3D" id="2.40.70.10">
    <property type="entry name" value="Acid Proteases"/>
    <property type="match status" value="1"/>
</dbReference>
<dbReference type="NCBIfam" id="TIGR00756">
    <property type="entry name" value="PPR"/>
    <property type="match status" value="1"/>
</dbReference>
<evidence type="ECO:0000256" key="3">
    <source>
        <dbReference type="PROSITE-ProRule" id="PRU00708"/>
    </source>
</evidence>